<keyword evidence="2" id="KW-1185">Reference proteome</keyword>
<organism evidence="1 2">
    <name type="scientific">Naganishia friedmannii</name>
    <dbReference type="NCBI Taxonomy" id="89922"/>
    <lineage>
        <taxon>Eukaryota</taxon>
        <taxon>Fungi</taxon>
        <taxon>Dikarya</taxon>
        <taxon>Basidiomycota</taxon>
        <taxon>Agaricomycotina</taxon>
        <taxon>Tremellomycetes</taxon>
        <taxon>Filobasidiales</taxon>
        <taxon>Filobasidiaceae</taxon>
        <taxon>Naganishia</taxon>
    </lineage>
</organism>
<evidence type="ECO:0000313" key="2">
    <source>
        <dbReference type="Proteomes" id="UP001227268"/>
    </source>
</evidence>
<protein>
    <submittedName>
        <fullName evidence="1">Uncharacterized protein</fullName>
    </submittedName>
</protein>
<reference evidence="1" key="1">
    <citation type="submission" date="2023-04" db="EMBL/GenBank/DDBJ databases">
        <title>Draft Genome sequencing of Naganishia species isolated from polar environments using Oxford Nanopore Technology.</title>
        <authorList>
            <person name="Leo P."/>
            <person name="Venkateswaran K."/>
        </authorList>
    </citation>
    <scope>NUCLEOTIDE SEQUENCE</scope>
    <source>
        <strain evidence="1">MNA-CCFEE 5423</strain>
    </source>
</reference>
<dbReference type="EMBL" id="JASBWT010000015">
    <property type="protein sequence ID" value="KAJ9098097.1"/>
    <property type="molecule type" value="Genomic_DNA"/>
</dbReference>
<proteinExistence type="predicted"/>
<sequence>MFMTLDKDMGAEFDALAEGKVAKGHNLSHLAQNAKIAKEFRNGPWVYYKALAKIFDVKGGSSTVKGTYALDFVNRQIRKEASSKRNVEAQDQHEQGQEPPAQGGNDDGSNTAGGHSNHRQSKRAKSSHQGRTIDAIGELGESNKGVAAAFSKSLEQESTRTELEKQILQALATTNIVKQAESTYRKQCTAAQVISELPEFREISPERQFAVQDWILVKDHAEQFIKVIPAIRGAWLTRQLTTVGQGKVPE</sequence>
<dbReference type="Proteomes" id="UP001227268">
    <property type="component" value="Unassembled WGS sequence"/>
</dbReference>
<evidence type="ECO:0000313" key="1">
    <source>
        <dbReference type="EMBL" id="KAJ9098097.1"/>
    </source>
</evidence>
<gene>
    <name evidence="1" type="ORF">QFC21_004426</name>
</gene>
<accession>A0ACC2VGM9</accession>
<comment type="caution">
    <text evidence="1">The sequence shown here is derived from an EMBL/GenBank/DDBJ whole genome shotgun (WGS) entry which is preliminary data.</text>
</comment>
<name>A0ACC2VGM9_9TREE</name>